<comment type="similarity">
    <text evidence="1 4">Belongs to the pseudouridine synthase RsuA family.</text>
</comment>
<evidence type="ECO:0000256" key="2">
    <source>
        <dbReference type="ARBA" id="ARBA00023235"/>
    </source>
</evidence>
<dbReference type="InterPro" id="IPR018496">
    <property type="entry name" value="PsdUridine_synth_RsuA/RluB_CS"/>
</dbReference>
<dbReference type="PROSITE" id="PS01149">
    <property type="entry name" value="PSI_RSU"/>
    <property type="match status" value="1"/>
</dbReference>
<feature type="compositionally biased region" description="Basic residues" evidence="5">
    <location>
        <begin position="315"/>
        <end position="327"/>
    </location>
</feature>
<keyword evidence="3" id="KW-0694">RNA-binding</keyword>
<comment type="caution">
    <text evidence="7">The sequence shown here is derived from an EMBL/GenBank/DDBJ whole genome shotgun (WGS) entry which is preliminary data.</text>
</comment>
<dbReference type="InterPro" id="IPR050343">
    <property type="entry name" value="RsuA_PseudoU_synthase"/>
</dbReference>
<dbReference type="SUPFAM" id="SSF55174">
    <property type="entry name" value="Alpha-L RNA-binding motif"/>
    <property type="match status" value="1"/>
</dbReference>
<dbReference type="EMBL" id="QDKL01000002">
    <property type="protein sequence ID" value="RZF22068.1"/>
    <property type="molecule type" value="Genomic_DNA"/>
</dbReference>
<organism evidence="7 8">
    <name type="scientific">Halobacteriovorax vibrionivorans</name>
    <dbReference type="NCBI Taxonomy" id="2152716"/>
    <lineage>
        <taxon>Bacteria</taxon>
        <taxon>Pseudomonadati</taxon>
        <taxon>Bdellovibrionota</taxon>
        <taxon>Bacteriovoracia</taxon>
        <taxon>Bacteriovoracales</taxon>
        <taxon>Halobacteriovoraceae</taxon>
        <taxon>Halobacteriovorax</taxon>
    </lineage>
</organism>
<dbReference type="Gene3D" id="3.30.70.580">
    <property type="entry name" value="Pseudouridine synthase I, catalytic domain, N-terminal subdomain"/>
    <property type="match status" value="1"/>
</dbReference>
<keyword evidence="2 4" id="KW-0413">Isomerase</keyword>
<dbReference type="NCBIfam" id="TIGR00093">
    <property type="entry name" value="pseudouridine synthase"/>
    <property type="match status" value="1"/>
</dbReference>
<dbReference type="Pfam" id="PF00849">
    <property type="entry name" value="PseudoU_synth_2"/>
    <property type="match status" value="1"/>
</dbReference>
<dbReference type="InterPro" id="IPR020094">
    <property type="entry name" value="TruA/RsuA/RluB/E/F_N"/>
</dbReference>
<evidence type="ECO:0000313" key="8">
    <source>
        <dbReference type="Proteomes" id="UP000443582"/>
    </source>
</evidence>
<proteinExistence type="inferred from homology"/>
<dbReference type="InterPro" id="IPR000748">
    <property type="entry name" value="PsdUridine_synth_RsuA/RluB/E/F"/>
</dbReference>
<dbReference type="RefSeq" id="WP_115362080.1">
    <property type="nucleotide sequence ID" value="NZ_QDKL01000002.1"/>
</dbReference>
<sequence length="343" mass="38420">MSKLVRLQKFIADCGITSRRKAEDLIVQGRVKVNGITIRELGTKVAPEVDAVVVDGKAADLGAVEKIYMVMNKPRGVMTTVNDPEGRKTVIDLCKEISERIYPVGRLDYLSEGLLLMTNDGDFANLVIHPSSDLTKVYEVKIFGAVNEFLLKKLRAGVYIDGVMTKPKAVRVIKQLETKTWLEFRITEGKNREIRRMCEGAGLTVDKLKRVAIGGLTVDGIAPGSYRLVSKKSLLAAIGIDNVGNKTAKAVEYISSKKSVNLKKKGHQNCTAADDKAFTKFRKETYYKSLTDIAETKKAKEKEIRRQAWEEKEAAHKKRQEKKKARIAKKELNEKPVHVEFVK</sequence>
<evidence type="ECO:0000259" key="6">
    <source>
        <dbReference type="SMART" id="SM00363"/>
    </source>
</evidence>
<accession>A0ABY0IIX4</accession>
<protein>
    <recommendedName>
        <fullName evidence="4">Pseudouridine synthase</fullName>
        <ecNumber evidence="4">5.4.99.-</ecNumber>
    </recommendedName>
</protein>
<gene>
    <name evidence="7" type="ORF">DAY19_10325</name>
</gene>
<dbReference type="EC" id="5.4.99.-" evidence="4"/>
<dbReference type="InterPro" id="IPR020103">
    <property type="entry name" value="PsdUridine_synth_cat_dom_sf"/>
</dbReference>
<dbReference type="Pfam" id="PF01479">
    <property type="entry name" value="S4"/>
    <property type="match status" value="1"/>
</dbReference>
<dbReference type="InterPro" id="IPR002942">
    <property type="entry name" value="S4_RNA-bd"/>
</dbReference>
<dbReference type="PANTHER" id="PTHR47683">
    <property type="entry name" value="PSEUDOURIDINE SYNTHASE FAMILY PROTEIN-RELATED"/>
    <property type="match status" value="1"/>
</dbReference>
<dbReference type="CDD" id="cd00165">
    <property type="entry name" value="S4"/>
    <property type="match status" value="1"/>
</dbReference>
<feature type="region of interest" description="Disordered" evidence="5">
    <location>
        <begin position="310"/>
        <end position="330"/>
    </location>
</feature>
<reference evidence="8" key="1">
    <citation type="journal article" date="2019" name="Int. J. Syst. Evol. Microbiol.">
        <title>Halobacteriovorax valvorus sp. nov., a novel prokaryotic predator isolated from coastal seawater of China.</title>
        <authorList>
            <person name="Chen M.-X."/>
        </authorList>
    </citation>
    <scope>NUCLEOTIDE SEQUENCE [LARGE SCALE GENOMIC DNA]</scope>
    <source>
        <strain evidence="8">BL9</strain>
    </source>
</reference>
<keyword evidence="8" id="KW-1185">Reference proteome</keyword>
<evidence type="ECO:0000313" key="7">
    <source>
        <dbReference type="EMBL" id="RZF22068.1"/>
    </source>
</evidence>
<dbReference type="InterPro" id="IPR006145">
    <property type="entry name" value="PsdUridine_synth_RsuA/RluA"/>
</dbReference>
<dbReference type="CDD" id="cd02870">
    <property type="entry name" value="PseudoU_synth_RsuA_like"/>
    <property type="match status" value="1"/>
</dbReference>
<dbReference type="PROSITE" id="PS50889">
    <property type="entry name" value="S4"/>
    <property type="match status" value="1"/>
</dbReference>
<dbReference type="InterPro" id="IPR042092">
    <property type="entry name" value="PsdUridine_s_RsuA/RluB/E/F_cat"/>
</dbReference>
<name>A0ABY0IIX4_9BACT</name>
<evidence type="ECO:0000256" key="1">
    <source>
        <dbReference type="ARBA" id="ARBA00008348"/>
    </source>
</evidence>
<evidence type="ECO:0000256" key="3">
    <source>
        <dbReference type="PROSITE-ProRule" id="PRU00182"/>
    </source>
</evidence>
<dbReference type="Gene3D" id="3.30.70.1560">
    <property type="entry name" value="Alpha-L RNA-binding motif"/>
    <property type="match status" value="1"/>
</dbReference>
<dbReference type="SUPFAM" id="SSF55120">
    <property type="entry name" value="Pseudouridine synthase"/>
    <property type="match status" value="1"/>
</dbReference>
<dbReference type="InterPro" id="IPR036986">
    <property type="entry name" value="S4_RNA-bd_sf"/>
</dbReference>
<dbReference type="Proteomes" id="UP000443582">
    <property type="component" value="Unassembled WGS sequence"/>
</dbReference>
<evidence type="ECO:0000256" key="5">
    <source>
        <dbReference type="SAM" id="MobiDB-lite"/>
    </source>
</evidence>
<feature type="domain" description="RNA-binding S4" evidence="6">
    <location>
        <begin position="5"/>
        <end position="67"/>
    </location>
</feature>
<evidence type="ECO:0000256" key="4">
    <source>
        <dbReference type="RuleBase" id="RU003887"/>
    </source>
</evidence>
<dbReference type="SMART" id="SM00363">
    <property type="entry name" value="S4"/>
    <property type="match status" value="1"/>
</dbReference>
<dbReference type="Gene3D" id="3.10.290.10">
    <property type="entry name" value="RNA-binding S4 domain"/>
    <property type="match status" value="1"/>
</dbReference>
<dbReference type="PANTHER" id="PTHR47683:SF2">
    <property type="entry name" value="RNA-BINDING S4 DOMAIN-CONTAINING PROTEIN"/>
    <property type="match status" value="1"/>
</dbReference>